<gene>
    <name evidence="2" type="ORF">GCM10009760_25830</name>
</gene>
<name>A0ABN2ZFY2_9ACTN</name>
<keyword evidence="3" id="KW-1185">Reference proteome</keyword>
<sequence length="232" mass="25611">MRWATKILRTVHGATPLPPLPLVLPPGQTPSADVLLRIVQEERTHQAGELDSLNFAAAALLALEGVLISQLLDWSWAELLLQIGSIIVFSLSMLALLACLWTLPVTIALIKNRKQWWKWRKESKGAIAGMKPEKLQGYLPIPLEKTTLEMYRAGALMIANNYRWLLAPKRVTLRFAVLALIFSFALMGADELSHLEDHPNAPTPTPTVTARVTATVTARVTATAAPTEDPER</sequence>
<evidence type="ECO:0000256" key="1">
    <source>
        <dbReference type="SAM" id="Phobius"/>
    </source>
</evidence>
<keyword evidence="1" id="KW-1133">Transmembrane helix</keyword>
<accession>A0ABN2ZFY2</accession>
<protein>
    <submittedName>
        <fullName evidence="2">Uncharacterized protein</fullName>
    </submittedName>
</protein>
<feature type="transmembrane region" description="Helical" evidence="1">
    <location>
        <begin position="171"/>
        <end position="189"/>
    </location>
</feature>
<proteinExistence type="predicted"/>
<dbReference type="EMBL" id="BAAANT010000012">
    <property type="protein sequence ID" value="GAA2141546.1"/>
    <property type="molecule type" value="Genomic_DNA"/>
</dbReference>
<keyword evidence="1" id="KW-0472">Membrane</keyword>
<comment type="caution">
    <text evidence="2">The sequence shown here is derived from an EMBL/GenBank/DDBJ whole genome shotgun (WGS) entry which is preliminary data.</text>
</comment>
<organism evidence="2 3">
    <name type="scientific">Kitasatospora kazusensis</name>
    <dbReference type="NCBI Taxonomy" id="407974"/>
    <lineage>
        <taxon>Bacteria</taxon>
        <taxon>Bacillati</taxon>
        <taxon>Actinomycetota</taxon>
        <taxon>Actinomycetes</taxon>
        <taxon>Kitasatosporales</taxon>
        <taxon>Streptomycetaceae</taxon>
        <taxon>Kitasatospora</taxon>
    </lineage>
</organism>
<feature type="transmembrane region" description="Helical" evidence="1">
    <location>
        <begin position="84"/>
        <end position="110"/>
    </location>
</feature>
<evidence type="ECO:0000313" key="3">
    <source>
        <dbReference type="Proteomes" id="UP001422759"/>
    </source>
</evidence>
<feature type="transmembrane region" description="Helical" evidence="1">
    <location>
        <begin position="53"/>
        <end position="72"/>
    </location>
</feature>
<reference evidence="2 3" key="1">
    <citation type="journal article" date="2019" name="Int. J. Syst. Evol. Microbiol.">
        <title>The Global Catalogue of Microorganisms (GCM) 10K type strain sequencing project: providing services to taxonomists for standard genome sequencing and annotation.</title>
        <authorList>
            <consortium name="The Broad Institute Genomics Platform"/>
            <consortium name="The Broad Institute Genome Sequencing Center for Infectious Disease"/>
            <person name="Wu L."/>
            <person name="Ma J."/>
        </authorList>
    </citation>
    <scope>NUCLEOTIDE SEQUENCE [LARGE SCALE GENOMIC DNA]</scope>
    <source>
        <strain evidence="2 3">JCM 14560</strain>
    </source>
</reference>
<keyword evidence="1" id="KW-0812">Transmembrane</keyword>
<dbReference type="Proteomes" id="UP001422759">
    <property type="component" value="Unassembled WGS sequence"/>
</dbReference>
<evidence type="ECO:0000313" key="2">
    <source>
        <dbReference type="EMBL" id="GAA2141546.1"/>
    </source>
</evidence>